<dbReference type="Gene3D" id="3.10.100.10">
    <property type="entry name" value="Mannose-Binding Protein A, subunit A"/>
    <property type="match status" value="1"/>
</dbReference>
<accession>A0A9W2YLP8</accession>
<feature type="signal peptide" evidence="1">
    <location>
        <begin position="1"/>
        <end position="19"/>
    </location>
</feature>
<dbReference type="InterPro" id="IPR016187">
    <property type="entry name" value="CTDL_fold"/>
</dbReference>
<dbReference type="OrthoDB" id="10287257at2759"/>
<gene>
    <name evidence="3" type="primary">LOC106074980</name>
</gene>
<evidence type="ECO:0000313" key="2">
    <source>
        <dbReference type="Proteomes" id="UP001165740"/>
    </source>
</evidence>
<organism evidence="2 3">
    <name type="scientific">Biomphalaria glabrata</name>
    <name type="common">Bloodfluke planorb</name>
    <name type="synonym">Freshwater snail</name>
    <dbReference type="NCBI Taxonomy" id="6526"/>
    <lineage>
        <taxon>Eukaryota</taxon>
        <taxon>Metazoa</taxon>
        <taxon>Spiralia</taxon>
        <taxon>Lophotrochozoa</taxon>
        <taxon>Mollusca</taxon>
        <taxon>Gastropoda</taxon>
        <taxon>Heterobranchia</taxon>
        <taxon>Euthyneura</taxon>
        <taxon>Panpulmonata</taxon>
        <taxon>Hygrophila</taxon>
        <taxon>Lymnaeoidea</taxon>
        <taxon>Planorbidae</taxon>
        <taxon>Biomphalaria</taxon>
    </lineage>
</organism>
<proteinExistence type="predicted"/>
<dbReference type="RefSeq" id="XP_055863727.1">
    <property type="nucleotide sequence ID" value="XM_056007752.1"/>
</dbReference>
<dbReference type="SUPFAM" id="SSF56436">
    <property type="entry name" value="C-type lectin-like"/>
    <property type="match status" value="1"/>
</dbReference>
<protein>
    <submittedName>
        <fullName evidence="3">Uncharacterized protein LOC106074980 isoform X1</fullName>
    </submittedName>
</protein>
<sequence>MFPSGLVVILVLTFSVTESKVDLLATPETIAVGLSSKLTLTCNVPVNPTMHVSAIHIYHSAGPEHNMSQLARIDLAGRIVSSLPNMTSVSGHVLVNEDSNLTVEWVFPTSAQAGYYVCNVSLSGAHAHIYHETQNHTVGKTKPDFVNIIQELRKLRSFVESKFGNQSEKWTQTYETFKSTHFIKLNLTGSSTSDYLLSKEPNSTAMQSDVMCHLLGGYLAEVSPREEQDITQALRTSGNGRVDLILIGGSDVDGTGNWMYMRNELPLKLNVSLPAAPGQDCLAFDTKASFRVVQTSCSNPSSSGTSLFLCQIDT</sequence>
<evidence type="ECO:0000256" key="1">
    <source>
        <dbReference type="SAM" id="SignalP"/>
    </source>
</evidence>
<keyword evidence="2" id="KW-1185">Reference proteome</keyword>
<feature type="chain" id="PRO_5040896446" evidence="1">
    <location>
        <begin position="20"/>
        <end position="314"/>
    </location>
</feature>
<reference evidence="3" key="1">
    <citation type="submission" date="2025-08" db="UniProtKB">
        <authorList>
            <consortium name="RefSeq"/>
        </authorList>
    </citation>
    <scope>IDENTIFICATION</scope>
</reference>
<name>A0A9W2YLP8_BIOGL</name>
<evidence type="ECO:0000313" key="3">
    <source>
        <dbReference type="RefSeq" id="XP_055863727.1"/>
    </source>
</evidence>
<dbReference type="Proteomes" id="UP001165740">
    <property type="component" value="Chromosome 13"/>
</dbReference>
<dbReference type="GeneID" id="106074980"/>
<dbReference type="CDD" id="cd00037">
    <property type="entry name" value="CLECT"/>
    <property type="match status" value="1"/>
</dbReference>
<dbReference type="AlphaFoldDB" id="A0A9W2YLP8"/>
<dbReference type="InterPro" id="IPR016186">
    <property type="entry name" value="C-type_lectin-like/link_sf"/>
</dbReference>
<keyword evidence="1" id="KW-0732">Signal</keyword>